<organism evidence="6 7">
    <name type="scientific">Malassezia psittaci</name>
    <dbReference type="NCBI Taxonomy" id="1821823"/>
    <lineage>
        <taxon>Eukaryota</taxon>
        <taxon>Fungi</taxon>
        <taxon>Dikarya</taxon>
        <taxon>Basidiomycota</taxon>
        <taxon>Ustilaginomycotina</taxon>
        <taxon>Malasseziomycetes</taxon>
        <taxon>Malasseziales</taxon>
        <taxon>Malasseziaceae</taxon>
        <taxon>Malassezia</taxon>
    </lineage>
</organism>
<reference evidence="6" key="1">
    <citation type="submission" date="2023-02" db="EMBL/GenBank/DDBJ databases">
        <title>Mating type loci evolution in Malassezia.</title>
        <authorList>
            <person name="Coelho M.A."/>
        </authorList>
    </citation>
    <scope>NUCLEOTIDE SEQUENCE</scope>
    <source>
        <strain evidence="6">CBS 14136</strain>
    </source>
</reference>
<evidence type="ECO:0000256" key="1">
    <source>
        <dbReference type="ARBA" id="ARBA00022729"/>
    </source>
</evidence>
<dbReference type="Proteomes" id="UP001214628">
    <property type="component" value="Chromosome 1"/>
</dbReference>
<gene>
    <name evidence="6" type="ORF">MPSI1_000803</name>
</gene>
<dbReference type="InterPro" id="IPR040250">
    <property type="entry name" value="Nucleobindin"/>
</dbReference>
<dbReference type="InterPro" id="IPR011992">
    <property type="entry name" value="EF-hand-dom_pair"/>
</dbReference>
<dbReference type="GO" id="GO:0005509">
    <property type="term" value="F:calcium ion binding"/>
    <property type="evidence" value="ECO:0007669"/>
    <property type="project" value="InterPro"/>
</dbReference>
<protein>
    <recommendedName>
        <fullName evidence="5">EF-hand domain-containing protein</fullName>
    </recommendedName>
</protein>
<dbReference type="PROSITE" id="PS50222">
    <property type="entry name" value="EF_HAND_2"/>
    <property type="match status" value="1"/>
</dbReference>
<dbReference type="SUPFAM" id="SSF47473">
    <property type="entry name" value="EF-hand"/>
    <property type="match status" value="1"/>
</dbReference>
<name>A0AAF0JD98_9BASI</name>
<dbReference type="EMBL" id="CP118375">
    <property type="protein sequence ID" value="WFD42164.1"/>
    <property type="molecule type" value="Genomic_DNA"/>
</dbReference>
<dbReference type="PANTHER" id="PTHR19237">
    <property type="entry name" value="NUCLEOBINDIN"/>
    <property type="match status" value="1"/>
</dbReference>
<dbReference type="GO" id="GO:0070062">
    <property type="term" value="C:extracellular exosome"/>
    <property type="evidence" value="ECO:0007669"/>
    <property type="project" value="TreeGrafter"/>
</dbReference>
<dbReference type="InterPro" id="IPR018247">
    <property type="entry name" value="EF_Hand_1_Ca_BS"/>
</dbReference>
<feature type="signal peptide" evidence="4">
    <location>
        <begin position="1"/>
        <end position="21"/>
    </location>
</feature>
<keyword evidence="2" id="KW-0106">Calcium</keyword>
<dbReference type="AlphaFoldDB" id="A0AAF0JD98"/>
<feature type="domain" description="EF-hand" evidence="5">
    <location>
        <begin position="101"/>
        <end position="136"/>
    </location>
</feature>
<accession>A0AAF0JD98</accession>
<evidence type="ECO:0000256" key="3">
    <source>
        <dbReference type="SAM" id="MobiDB-lite"/>
    </source>
</evidence>
<proteinExistence type="predicted"/>
<dbReference type="Pfam" id="PF13499">
    <property type="entry name" value="EF-hand_7"/>
    <property type="match status" value="1"/>
</dbReference>
<dbReference type="InterPro" id="IPR002048">
    <property type="entry name" value="EF_hand_dom"/>
</dbReference>
<feature type="chain" id="PRO_5042273281" description="EF-hand domain-containing protein" evidence="4">
    <location>
        <begin position="22"/>
        <end position="385"/>
    </location>
</feature>
<feature type="region of interest" description="Disordered" evidence="3">
    <location>
        <begin position="325"/>
        <end position="350"/>
    </location>
</feature>
<evidence type="ECO:0000259" key="5">
    <source>
        <dbReference type="PROSITE" id="PS50222"/>
    </source>
</evidence>
<keyword evidence="1 4" id="KW-0732">Signal</keyword>
<dbReference type="PANTHER" id="PTHR19237:SF20">
    <property type="entry name" value="NUCLEOBINDIN 1"/>
    <property type="match status" value="1"/>
</dbReference>
<evidence type="ECO:0000313" key="7">
    <source>
        <dbReference type="Proteomes" id="UP001214628"/>
    </source>
</evidence>
<dbReference type="GO" id="GO:0005793">
    <property type="term" value="C:endoplasmic reticulum-Golgi intermediate compartment"/>
    <property type="evidence" value="ECO:0007669"/>
    <property type="project" value="TreeGrafter"/>
</dbReference>
<dbReference type="Gene3D" id="1.10.238.10">
    <property type="entry name" value="EF-hand"/>
    <property type="match status" value="1"/>
</dbReference>
<evidence type="ECO:0000256" key="2">
    <source>
        <dbReference type="ARBA" id="ARBA00022837"/>
    </source>
</evidence>
<sequence length="385" mass="43542">MRVNVQSAAIAALILCSSALADNSPASNVKDTADTGRQGSYMEEHMKEEHHIGNFDLASFFSLHDFDRNGLLDRAEIEAIYGVHHSLSRKHSPNAEVHDEKADKIVREVLRRLDTNRDNLITKKEFLAGGPNGLPLFPEFGKHTLGHHYDEESEFFVHHESIYHRKEEDQGEEAYSHPEDYKHFANHKKLELEEENRERIAEGMPTVEEEEKLQAEARKQGKDYQSNYEKQFDPVQIQRDQKDEARAALGEAGRELVAKQHVFRTPNGPRKVEATADNVILADGEFGEGDEPPVFATGEDGAARAPIDHVDGETELARQIRLDRARREASGRPRFGSGQGGFAKPKDDADRFKQGMPYKYRVKKSGFLVCEISNAARVVTTFRIR</sequence>
<dbReference type="PROSITE" id="PS00018">
    <property type="entry name" value="EF_HAND_1"/>
    <property type="match status" value="2"/>
</dbReference>
<evidence type="ECO:0000256" key="4">
    <source>
        <dbReference type="SAM" id="SignalP"/>
    </source>
</evidence>
<keyword evidence="7" id="KW-1185">Reference proteome</keyword>
<evidence type="ECO:0000313" key="6">
    <source>
        <dbReference type="EMBL" id="WFD42164.1"/>
    </source>
</evidence>